<dbReference type="PANTHER" id="PTHR43434:SF26">
    <property type="entry name" value="PYROPHOSPHATASE PPAX"/>
    <property type="match status" value="1"/>
</dbReference>
<dbReference type="InterPro" id="IPR050155">
    <property type="entry name" value="HAD-like_hydrolase_sf"/>
</dbReference>
<dbReference type="Gene3D" id="3.40.50.1000">
    <property type="entry name" value="HAD superfamily/HAD-like"/>
    <property type="match status" value="1"/>
</dbReference>
<dbReference type="Pfam" id="PF13419">
    <property type="entry name" value="HAD_2"/>
    <property type="match status" value="1"/>
</dbReference>
<dbReference type="InterPro" id="IPR036412">
    <property type="entry name" value="HAD-like_sf"/>
</dbReference>
<protein>
    <submittedName>
        <fullName evidence="1">Pyrophosphatase PpaX</fullName>
        <ecNumber evidence="1">3.6.1.1</ecNumber>
    </submittedName>
</protein>
<dbReference type="NCBIfam" id="NF009804">
    <property type="entry name" value="PRK13288.1"/>
    <property type="match status" value="1"/>
</dbReference>
<dbReference type="RefSeq" id="WP_379234621.1">
    <property type="nucleotide sequence ID" value="NZ_JBHSTE010000003.1"/>
</dbReference>
<organism evidence="1 2">
    <name type="scientific">Paenibacillus septentrionalis</name>
    <dbReference type="NCBI Taxonomy" id="429342"/>
    <lineage>
        <taxon>Bacteria</taxon>
        <taxon>Bacillati</taxon>
        <taxon>Bacillota</taxon>
        <taxon>Bacilli</taxon>
        <taxon>Bacillales</taxon>
        <taxon>Paenibacillaceae</taxon>
        <taxon>Paenibacillus</taxon>
    </lineage>
</organism>
<sequence length="217" mass="24079">MKAYDTILFDLDGTILDTNELIIASFIHALKGVAEEGFNREHIIPSMGAPLEDQLRRFSGLEQVDHLVAAYREVNLRLHDEYVRLFGDVEEVLAELHRQGFKLGVVTTKMRLTTDRGLAFTDIAKYMDVVITIDDVQNAKPHPEPVQKALEGLGSEPGRAIMVGDSTMDIESGNRAGVTTVGVAWSLKGEQVLRDAGAHYIIQSMTDLYELVGLENR</sequence>
<dbReference type="SUPFAM" id="SSF56784">
    <property type="entry name" value="HAD-like"/>
    <property type="match status" value="1"/>
</dbReference>
<reference evidence="2" key="1">
    <citation type="journal article" date="2019" name="Int. J. Syst. Evol. Microbiol.">
        <title>The Global Catalogue of Microorganisms (GCM) 10K type strain sequencing project: providing services to taxonomists for standard genome sequencing and annotation.</title>
        <authorList>
            <consortium name="The Broad Institute Genomics Platform"/>
            <consortium name="The Broad Institute Genome Sequencing Center for Infectious Disease"/>
            <person name="Wu L."/>
            <person name="Ma J."/>
        </authorList>
    </citation>
    <scope>NUCLEOTIDE SEQUENCE [LARGE SCALE GENOMIC DNA]</scope>
    <source>
        <strain evidence="2">PCU 280</strain>
    </source>
</reference>
<dbReference type="InterPro" id="IPR006439">
    <property type="entry name" value="HAD-SF_hydro_IA"/>
</dbReference>
<dbReference type="PRINTS" id="PR00413">
    <property type="entry name" value="HADHALOGNASE"/>
</dbReference>
<gene>
    <name evidence="1" type="primary">ppaX</name>
    <name evidence="1" type="ORF">ACFP56_11790</name>
</gene>
<evidence type="ECO:0000313" key="2">
    <source>
        <dbReference type="Proteomes" id="UP001596233"/>
    </source>
</evidence>
<keyword evidence="1" id="KW-0378">Hydrolase</keyword>
<dbReference type="NCBIfam" id="TIGR01509">
    <property type="entry name" value="HAD-SF-IA-v3"/>
    <property type="match status" value="1"/>
</dbReference>
<dbReference type="SFLD" id="SFLDG01135">
    <property type="entry name" value="C1.5.6:_HAD__Beta-PGM__Phospha"/>
    <property type="match status" value="1"/>
</dbReference>
<dbReference type="Gene3D" id="1.10.150.240">
    <property type="entry name" value="Putative phosphatase, domain 2"/>
    <property type="match status" value="1"/>
</dbReference>
<dbReference type="EMBL" id="JBHSTE010000003">
    <property type="protein sequence ID" value="MFC6333307.1"/>
    <property type="molecule type" value="Genomic_DNA"/>
</dbReference>
<dbReference type="Proteomes" id="UP001596233">
    <property type="component" value="Unassembled WGS sequence"/>
</dbReference>
<evidence type="ECO:0000313" key="1">
    <source>
        <dbReference type="EMBL" id="MFC6333307.1"/>
    </source>
</evidence>
<dbReference type="SFLD" id="SFLDS00003">
    <property type="entry name" value="Haloacid_Dehalogenase"/>
    <property type="match status" value="1"/>
</dbReference>
<accession>A0ABW1V3E4</accession>
<dbReference type="SFLD" id="SFLDG01129">
    <property type="entry name" value="C1.5:_HAD__Beta-PGM__Phosphata"/>
    <property type="match status" value="1"/>
</dbReference>
<name>A0ABW1V3E4_9BACL</name>
<comment type="caution">
    <text evidence="1">The sequence shown here is derived from an EMBL/GenBank/DDBJ whole genome shotgun (WGS) entry which is preliminary data.</text>
</comment>
<dbReference type="GO" id="GO:0004427">
    <property type="term" value="F:inorganic diphosphate phosphatase activity"/>
    <property type="evidence" value="ECO:0007669"/>
    <property type="project" value="UniProtKB-EC"/>
</dbReference>
<dbReference type="InterPro" id="IPR023198">
    <property type="entry name" value="PGP-like_dom2"/>
</dbReference>
<dbReference type="InterPro" id="IPR041492">
    <property type="entry name" value="HAD_2"/>
</dbReference>
<proteinExistence type="predicted"/>
<dbReference type="EC" id="3.6.1.1" evidence="1"/>
<keyword evidence="2" id="KW-1185">Reference proteome</keyword>
<dbReference type="PANTHER" id="PTHR43434">
    <property type="entry name" value="PHOSPHOGLYCOLATE PHOSPHATASE"/>
    <property type="match status" value="1"/>
</dbReference>
<dbReference type="NCBIfam" id="TIGR01549">
    <property type="entry name" value="HAD-SF-IA-v1"/>
    <property type="match status" value="1"/>
</dbReference>
<dbReference type="InterPro" id="IPR023214">
    <property type="entry name" value="HAD_sf"/>
</dbReference>